<sequence>MLQVLQCMLHCADLNSPTKPFEIYKQWTFGVMEEFFKQGDKEKELGIEISAMCDRDSVVVDKAQIGFIDFVIHPLWDTWCDLVHPAGENILETLDANRDFILNESPFKEFEMKAKEKGSALTANAQK</sequence>
<keyword evidence="2" id="KW-0378">Hydrolase</keyword>
<dbReference type="STRING" id="102285.A0A0R3T023"/>
<evidence type="ECO:0000256" key="3">
    <source>
        <dbReference type="PIRSR" id="PIRSR623088-3"/>
    </source>
</evidence>
<dbReference type="EMBL" id="UZAE01000027">
    <property type="protein sequence ID" value="VDN95987.1"/>
    <property type="molecule type" value="Genomic_DNA"/>
</dbReference>
<name>A0A0R3T023_RODNA</name>
<evidence type="ECO:0000313" key="5">
    <source>
        <dbReference type="EMBL" id="VDN95987.1"/>
    </source>
</evidence>
<dbReference type="AlphaFoldDB" id="A0A0R3T023"/>
<dbReference type="GO" id="GO:0007165">
    <property type="term" value="P:signal transduction"/>
    <property type="evidence" value="ECO:0007669"/>
    <property type="project" value="InterPro"/>
</dbReference>
<dbReference type="PANTHER" id="PTHR11347">
    <property type="entry name" value="CYCLIC NUCLEOTIDE PHOSPHODIESTERASE"/>
    <property type="match status" value="1"/>
</dbReference>
<evidence type="ECO:0000256" key="1">
    <source>
        <dbReference type="ARBA" id="ARBA00022723"/>
    </source>
</evidence>
<keyword evidence="1 3" id="KW-0479">Metal-binding</keyword>
<dbReference type="OrthoDB" id="189220at2759"/>
<evidence type="ECO:0000259" key="4">
    <source>
        <dbReference type="PROSITE" id="PS51845"/>
    </source>
</evidence>
<dbReference type="InterPro" id="IPR023088">
    <property type="entry name" value="PDEase"/>
</dbReference>
<evidence type="ECO:0000256" key="2">
    <source>
        <dbReference type="ARBA" id="ARBA00022801"/>
    </source>
</evidence>
<dbReference type="Pfam" id="PF00233">
    <property type="entry name" value="PDEase_I"/>
    <property type="match status" value="1"/>
</dbReference>
<protein>
    <submittedName>
        <fullName evidence="7">PDEase domain-containing protein</fullName>
    </submittedName>
</protein>
<dbReference type="WBParaSite" id="HNAJ_0000012701-mRNA-1">
    <property type="protein sequence ID" value="HNAJ_0000012701-mRNA-1"/>
    <property type="gene ID" value="HNAJ_0000012701"/>
</dbReference>
<dbReference type="Gene3D" id="1.10.1300.10">
    <property type="entry name" value="3'5'-cyclic nucleotide phosphodiesterase, catalytic domain"/>
    <property type="match status" value="1"/>
</dbReference>
<reference evidence="5 6" key="2">
    <citation type="submission" date="2018-11" db="EMBL/GenBank/DDBJ databases">
        <authorList>
            <consortium name="Pathogen Informatics"/>
        </authorList>
    </citation>
    <scope>NUCLEOTIDE SEQUENCE [LARGE SCALE GENOMIC DNA]</scope>
</reference>
<dbReference type="GO" id="GO:0004114">
    <property type="term" value="F:3',5'-cyclic-nucleotide phosphodiesterase activity"/>
    <property type="evidence" value="ECO:0007669"/>
    <property type="project" value="InterPro"/>
</dbReference>
<evidence type="ECO:0000313" key="6">
    <source>
        <dbReference type="Proteomes" id="UP000278807"/>
    </source>
</evidence>
<dbReference type="PRINTS" id="PR00387">
    <property type="entry name" value="PDIESTERASE1"/>
</dbReference>
<feature type="domain" description="PDEase" evidence="4">
    <location>
        <begin position="1"/>
        <end position="108"/>
    </location>
</feature>
<accession>A0A0R3T023</accession>
<gene>
    <name evidence="5" type="ORF">HNAJ_LOCUS128</name>
</gene>
<organism evidence="7">
    <name type="scientific">Rodentolepis nana</name>
    <name type="common">Dwarf tapeworm</name>
    <name type="synonym">Hymenolepis nana</name>
    <dbReference type="NCBI Taxonomy" id="102285"/>
    <lineage>
        <taxon>Eukaryota</taxon>
        <taxon>Metazoa</taxon>
        <taxon>Spiralia</taxon>
        <taxon>Lophotrochozoa</taxon>
        <taxon>Platyhelminthes</taxon>
        <taxon>Cestoda</taxon>
        <taxon>Eucestoda</taxon>
        <taxon>Cyclophyllidea</taxon>
        <taxon>Hymenolepididae</taxon>
        <taxon>Rodentolepis</taxon>
    </lineage>
</organism>
<proteinExistence type="predicted"/>
<dbReference type="InterPro" id="IPR036971">
    <property type="entry name" value="PDEase_catalytic_dom_sf"/>
</dbReference>
<feature type="binding site" evidence="3">
    <location>
        <position position="13"/>
    </location>
    <ligand>
        <name>Zn(2+)</name>
        <dbReference type="ChEBI" id="CHEBI:29105"/>
        <label>1</label>
    </ligand>
</feature>
<reference evidence="7" key="1">
    <citation type="submission" date="2017-02" db="UniProtKB">
        <authorList>
            <consortium name="WormBaseParasite"/>
        </authorList>
    </citation>
    <scope>IDENTIFICATION</scope>
</reference>
<dbReference type="PROSITE" id="PS51845">
    <property type="entry name" value="PDEASE_I_2"/>
    <property type="match status" value="1"/>
</dbReference>
<dbReference type="SUPFAM" id="SSF109604">
    <property type="entry name" value="HD-domain/PDEase-like"/>
    <property type="match status" value="1"/>
</dbReference>
<dbReference type="Proteomes" id="UP000278807">
    <property type="component" value="Unassembled WGS sequence"/>
</dbReference>
<evidence type="ECO:0000313" key="7">
    <source>
        <dbReference type="WBParaSite" id="HNAJ_0000012701-mRNA-1"/>
    </source>
</evidence>
<keyword evidence="6" id="KW-1185">Reference proteome</keyword>
<dbReference type="GO" id="GO:0046872">
    <property type="term" value="F:metal ion binding"/>
    <property type="evidence" value="ECO:0007669"/>
    <property type="project" value="UniProtKB-KW"/>
</dbReference>
<dbReference type="InterPro" id="IPR002073">
    <property type="entry name" value="PDEase_catalytic_dom"/>
</dbReference>